<keyword evidence="2" id="KW-1185">Reference proteome</keyword>
<dbReference type="AlphaFoldDB" id="A0A812QG24"/>
<evidence type="ECO:0000313" key="1">
    <source>
        <dbReference type="EMBL" id="CAE7382749.1"/>
    </source>
</evidence>
<proteinExistence type="predicted"/>
<dbReference type="EMBL" id="CAJNJA010016524">
    <property type="protein sequence ID" value="CAE7382749.1"/>
    <property type="molecule type" value="Genomic_DNA"/>
</dbReference>
<evidence type="ECO:0000313" key="2">
    <source>
        <dbReference type="Proteomes" id="UP000601435"/>
    </source>
</evidence>
<gene>
    <name evidence="1" type="ORF">SNEC2469_LOCUS10363</name>
</gene>
<organism evidence="1 2">
    <name type="scientific">Symbiodinium necroappetens</name>
    <dbReference type="NCBI Taxonomy" id="1628268"/>
    <lineage>
        <taxon>Eukaryota</taxon>
        <taxon>Sar</taxon>
        <taxon>Alveolata</taxon>
        <taxon>Dinophyceae</taxon>
        <taxon>Suessiales</taxon>
        <taxon>Symbiodiniaceae</taxon>
        <taxon>Symbiodinium</taxon>
    </lineage>
</organism>
<dbReference type="OrthoDB" id="437861at2759"/>
<name>A0A812QG24_9DINO</name>
<protein>
    <submittedName>
        <fullName evidence="1">Uncharacterized protein</fullName>
    </submittedName>
</protein>
<sequence length="396" mass="43271">MLLSQPLRLTCKVAADQPAFKPPASAEFGDGRPVVRIRIAEPQQHAGWCLDAQRSVKADQRDCTSTCVSAHRPGPGLAGEWQLERGSADFQFLIRCVSNHFSQTSGWLLDVAEDAQRCHNVIVRKGDDNIPAAEWMIEPQGGFDVSSGVSPTYRLRLAVGPSEAVGWFLNVDSKPGNRRTADSMYLHVSPSGFATFILEVQKASGPRSLILRQERFYEVVVCNLSGRPLILQGCKDVATRTRKAIAGSFLQLVPMVAVMEGAEDHGAELVEPTAQRDSIVSPTSVRIGAHRVKSSMLEITQAKFQHSGSCGDLLEFSVTYLTVEGRDTRWYHEMGGRRKLIPSLSLLLGLGATLVKWQTPGQEPLLIRRPPPRPCILVIATGGTIDKASTSLLLLL</sequence>
<dbReference type="Proteomes" id="UP000601435">
    <property type="component" value="Unassembled WGS sequence"/>
</dbReference>
<reference evidence="1" key="1">
    <citation type="submission" date="2021-02" db="EMBL/GenBank/DDBJ databases">
        <authorList>
            <person name="Dougan E. K."/>
            <person name="Rhodes N."/>
            <person name="Thang M."/>
            <person name="Chan C."/>
        </authorList>
    </citation>
    <scope>NUCLEOTIDE SEQUENCE</scope>
</reference>
<accession>A0A812QG24</accession>
<comment type="caution">
    <text evidence="1">The sequence shown here is derived from an EMBL/GenBank/DDBJ whole genome shotgun (WGS) entry which is preliminary data.</text>
</comment>